<dbReference type="EMBL" id="VFOU01000003">
    <property type="protein sequence ID" value="TQL71216.1"/>
    <property type="molecule type" value="Genomic_DNA"/>
</dbReference>
<evidence type="ECO:0000313" key="4">
    <source>
        <dbReference type="Proteomes" id="UP000319746"/>
    </source>
</evidence>
<reference evidence="3 4" key="1">
    <citation type="submission" date="2019-06" db="EMBL/GenBank/DDBJ databases">
        <title>Sequencing the genomes of 1000 actinobacteria strains.</title>
        <authorList>
            <person name="Klenk H.-P."/>
        </authorList>
    </citation>
    <scope>NUCLEOTIDE SEQUENCE [LARGE SCALE GENOMIC DNA]</scope>
    <source>
        <strain evidence="3 4">DSM 24083</strain>
    </source>
</reference>
<gene>
    <name evidence="3" type="ORF">FB556_1688</name>
</gene>
<evidence type="ECO:0000259" key="2">
    <source>
        <dbReference type="Pfam" id="PF01266"/>
    </source>
</evidence>
<name>A0A543AFA8_9MICC</name>
<dbReference type="Proteomes" id="UP000319746">
    <property type="component" value="Unassembled WGS sequence"/>
</dbReference>
<dbReference type="InterPro" id="IPR036188">
    <property type="entry name" value="FAD/NAD-bd_sf"/>
</dbReference>
<evidence type="ECO:0000256" key="1">
    <source>
        <dbReference type="ARBA" id="ARBA00023002"/>
    </source>
</evidence>
<proteinExistence type="predicted"/>
<dbReference type="Gene3D" id="3.50.50.60">
    <property type="entry name" value="FAD/NAD(P)-binding domain"/>
    <property type="match status" value="1"/>
</dbReference>
<accession>A0A543AFA8</accession>
<sequence>MIIIGGGIAGISLAAELSNRGQAATLLEAEDQLAYHTSGRSAQQLVLGYGPPAVRELTDISVEMLLARQQVLAQPVAWPSRFMMVGTETEIAAHAYPGQTLQDRDAVRQLLPELRPERFTAGALDERSLRTGADAMMAWLVTQAEHCEIRLGERVTAAEHIDGTWYVTTTQGKYQSNVVINAAGAWADQVAQLCGASPLGLTPLRRTAAILGLDRPISSDRCMMMKVDGYYYRYETEDAILASPQEAEPSPAVDAQPRANDIDDLIQEIEADTTLHITGVRSAWTGLRTEAADGTPVVGFDDAQPGFFWLAGQSGYGFQTSLGFARLAADLMIDGTAGEWVSHASVTALAPDRLR</sequence>
<organism evidence="3 4">
    <name type="scientific">Enteractinococcus coprophilus</name>
    <dbReference type="NCBI Taxonomy" id="1027633"/>
    <lineage>
        <taxon>Bacteria</taxon>
        <taxon>Bacillati</taxon>
        <taxon>Actinomycetota</taxon>
        <taxon>Actinomycetes</taxon>
        <taxon>Micrococcales</taxon>
        <taxon>Micrococcaceae</taxon>
    </lineage>
</organism>
<evidence type="ECO:0000313" key="3">
    <source>
        <dbReference type="EMBL" id="TQL71216.1"/>
    </source>
</evidence>
<dbReference type="GO" id="GO:0005737">
    <property type="term" value="C:cytoplasm"/>
    <property type="evidence" value="ECO:0007669"/>
    <property type="project" value="TreeGrafter"/>
</dbReference>
<dbReference type="Gene3D" id="3.30.9.10">
    <property type="entry name" value="D-Amino Acid Oxidase, subunit A, domain 2"/>
    <property type="match status" value="1"/>
</dbReference>
<dbReference type="SUPFAM" id="SSF51905">
    <property type="entry name" value="FAD/NAD(P)-binding domain"/>
    <property type="match status" value="1"/>
</dbReference>
<dbReference type="GO" id="GO:0016491">
    <property type="term" value="F:oxidoreductase activity"/>
    <property type="evidence" value="ECO:0007669"/>
    <property type="project" value="UniProtKB-KW"/>
</dbReference>
<dbReference type="AlphaFoldDB" id="A0A543AFA8"/>
<comment type="caution">
    <text evidence="3">The sequence shown here is derived from an EMBL/GenBank/DDBJ whole genome shotgun (WGS) entry which is preliminary data.</text>
</comment>
<feature type="domain" description="FAD dependent oxidoreductase" evidence="2">
    <location>
        <begin position="2"/>
        <end position="331"/>
    </location>
</feature>
<protein>
    <submittedName>
        <fullName evidence="3">Glycine/D-amino acid oxidase-like deaminating enzyme</fullName>
    </submittedName>
</protein>
<dbReference type="PANTHER" id="PTHR13847">
    <property type="entry name" value="SARCOSINE DEHYDROGENASE-RELATED"/>
    <property type="match status" value="1"/>
</dbReference>
<dbReference type="Pfam" id="PF01266">
    <property type="entry name" value="DAO"/>
    <property type="match status" value="1"/>
</dbReference>
<dbReference type="InterPro" id="IPR006076">
    <property type="entry name" value="FAD-dep_OxRdtase"/>
</dbReference>
<dbReference type="OrthoDB" id="9806257at2"/>
<keyword evidence="4" id="KW-1185">Reference proteome</keyword>
<dbReference type="PANTHER" id="PTHR13847:SF287">
    <property type="entry name" value="FAD-DEPENDENT OXIDOREDUCTASE DOMAIN-CONTAINING PROTEIN 1"/>
    <property type="match status" value="1"/>
</dbReference>
<keyword evidence="1" id="KW-0560">Oxidoreductase</keyword>